<evidence type="ECO:0000259" key="1">
    <source>
        <dbReference type="Pfam" id="PF13521"/>
    </source>
</evidence>
<dbReference type="InterPro" id="IPR027417">
    <property type="entry name" value="P-loop_NTPase"/>
</dbReference>
<dbReference type="RefSeq" id="WP_091815630.1">
    <property type="nucleotide sequence ID" value="NZ_FNCQ01000004.1"/>
</dbReference>
<reference evidence="3" key="1">
    <citation type="submission" date="2016-10" db="EMBL/GenBank/DDBJ databases">
        <authorList>
            <person name="Varghese N."/>
            <person name="Submissions S."/>
        </authorList>
    </citation>
    <scope>NUCLEOTIDE SEQUENCE [LARGE SCALE GENOMIC DNA]</scope>
    <source>
        <strain evidence="3">BP1-148</strain>
    </source>
</reference>
<dbReference type="InterPro" id="IPR038727">
    <property type="entry name" value="NadR/Ttd14_AAA_dom"/>
</dbReference>
<dbReference type="SUPFAM" id="SSF55154">
    <property type="entry name" value="CYTH-like phosphatases"/>
    <property type="match status" value="1"/>
</dbReference>
<dbReference type="Proteomes" id="UP000198779">
    <property type="component" value="Unassembled WGS sequence"/>
</dbReference>
<dbReference type="SUPFAM" id="SSF52540">
    <property type="entry name" value="P-loop containing nucleoside triphosphate hydrolases"/>
    <property type="match status" value="1"/>
</dbReference>
<gene>
    <name evidence="2" type="ORF">SAMN04487901_10497</name>
</gene>
<proteinExistence type="predicted"/>
<dbReference type="InterPro" id="IPR053227">
    <property type="entry name" value="TRPL-trafficking_regulator"/>
</dbReference>
<sequence>MNEIKKIVLTGGPCAGKTTALVRVIEHFSSLGYKVFTIPEVPTLFTQAGMNYLTKNQGFFYEGEKATLEIQLALEDKFLRMAQECTKPCLIVCDRGAMDISAYMTPDIWSNITRAVGTTTPELRERYDAVLHLVSAADGAEQYYTTANNAQRYEQMNEEGLRIARGLDKKVIKAWTGHPHLRVINNHDDFDCKMNRVIMEISNVLGLPQPIVEERKYIVELTGELPEDCIQSEITQTYLQGEPGTEIRLRKRGWGQKQVYVHTTKKKTSENEELVTERQISLSLYEMMLSLADPQRCTIHKQRHSFIWKGQYFEVDIYQGCLEGLVILETKGIAEGEPVKFPPFLRVIKDVTGNEDYYNYTLALKH</sequence>
<evidence type="ECO:0000313" key="2">
    <source>
        <dbReference type="EMBL" id="SDG45838.1"/>
    </source>
</evidence>
<dbReference type="AlphaFoldDB" id="A0A1G7UEV6"/>
<dbReference type="EMBL" id="FNCQ01000004">
    <property type="protein sequence ID" value="SDG45838.1"/>
    <property type="molecule type" value="Genomic_DNA"/>
</dbReference>
<keyword evidence="3" id="KW-1185">Reference proteome</keyword>
<name>A0A1G7UEV6_9BACT</name>
<dbReference type="GO" id="GO:0005525">
    <property type="term" value="F:GTP binding"/>
    <property type="evidence" value="ECO:0007669"/>
    <property type="project" value="TreeGrafter"/>
</dbReference>
<dbReference type="Gene3D" id="2.40.320.10">
    <property type="entry name" value="Hypothetical Protein Pfu-838710-001"/>
    <property type="match status" value="1"/>
</dbReference>
<dbReference type="GO" id="GO:0070300">
    <property type="term" value="F:phosphatidic acid binding"/>
    <property type="evidence" value="ECO:0007669"/>
    <property type="project" value="TreeGrafter"/>
</dbReference>
<dbReference type="GO" id="GO:0035091">
    <property type="term" value="F:phosphatidylinositol binding"/>
    <property type="evidence" value="ECO:0007669"/>
    <property type="project" value="TreeGrafter"/>
</dbReference>
<dbReference type="Gene3D" id="3.40.50.300">
    <property type="entry name" value="P-loop containing nucleotide triphosphate hydrolases"/>
    <property type="match status" value="1"/>
</dbReference>
<protein>
    <submittedName>
        <fullName evidence="2">CYTH domain-containing protein</fullName>
    </submittedName>
</protein>
<dbReference type="InterPro" id="IPR033469">
    <property type="entry name" value="CYTH-like_dom_sf"/>
</dbReference>
<dbReference type="STRING" id="645274.SAMN04487901_10497"/>
<dbReference type="PANTHER" id="PTHR34932">
    <property type="entry name" value="TRPL TRANSLOCATION DEFECT PROTEIN 14"/>
    <property type="match status" value="1"/>
</dbReference>
<evidence type="ECO:0000313" key="3">
    <source>
        <dbReference type="Proteomes" id="UP000198779"/>
    </source>
</evidence>
<dbReference type="Pfam" id="PF13521">
    <property type="entry name" value="AAA_28"/>
    <property type="match status" value="1"/>
</dbReference>
<accession>A0A1G7UEV6</accession>
<feature type="domain" description="NadR/Ttd14 AAA" evidence="1">
    <location>
        <begin position="6"/>
        <end position="184"/>
    </location>
</feature>
<organism evidence="2 3">
    <name type="scientific">Prevotella communis</name>
    <dbReference type="NCBI Taxonomy" id="2913614"/>
    <lineage>
        <taxon>Bacteria</taxon>
        <taxon>Pseudomonadati</taxon>
        <taxon>Bacteroidota</taxon>
        <taxon>Bacteroidia</taxon>
        <taxon>Bacteroidales</taxon>
        <taxon>Prevotellaceae</taxon>
        <taxon>Prevotella</taxon>
    </lineage>
</organism>
<dbReference type="PANTHER" id="PTHR34932:SF1">
    <property type="entry name" value="TRPL TRANSLOCATION DEFECT PROTEIN 14"/>
    <property type="match status" value="1"/>
</dbReference>